<keyword evidence="3" id="KW-1185">Reference proteome</keyword>
<feature type="region of interest" description="Disordered" evidence="1">
    <location>
        <begin position="181"/>
        <end position="246"/>
    </location>
</feature>
<dbReference type="PROSITE" id="PS50096">
    <property type="entry name" value="IQ"/>
    <property type="match status" value="2"/>
</dbReference>
<accession>C1MIJ8</accession>
<protein>
    <submittedName>
        <fullName evidence="2">Predicted protein</fullName>
    </submittedName>
</protein>
<feature type="compositionally biased region" description="Acidic residues" evidence="1">
    <location>
        <begin position="363"/>
        <end position="385"/>
    </location>
</feature>
<feature type="compositionally biased region" description="Low complexity" evidence="1">
    <location>
        <begin position="222"/>
        <end position="231"/>
    </location>
</feature>
<feature type="compositionally biased region" description="Polar residues" evidence="1">
    <location>
        <begin position="181"/>
        <end position="195"/>
    </location>
</feature>
<organism evidence="3">
    <name type="scientific">Micromonas pusilla (strain CCMP1545)</name>
    <name type="common">Picoplanktonic green alga</name>
    <dbReference type="NCBI Taxonomy" id="564608"/>
    <lineage>
        <taxon>Eukaryota</taxon>
        <taxon>Viridiplantae</taxon>
        <taxon>Chlorophyta</taxon>
        <taxon>Mamiellophyceae</taxon>
        <taxon>Mamiellales</taxon>
        <taxon>Mamiellaceae</taxon>
        <taxon>Micromonas</taxon>
    </lineage>
</organism>
<dbReference type="AlphaFoldDB" id="C1MIJ8"/>
<dbReference type="GeneID" id="9680252"/>
<dbReference type="RefSeq" id="XP_003055679.1">
    <property type="nucleotide sequence ID" value="XM_003055633.1"/>
</dbReference>
<evidence type="ECO:0000313" key="3">
    <source>
        <dbReference type="Proteomes" id="UP000001876"/>
    </source>
</evidence>
<feature type="region of interest" description="Disordered" evidence="1">
    <location>
        <begin position="311"/>
        <end position="433"/>
    </location>
</feature>
<reference evidence="2 3" key="1">
    <citation type="journal article" date="2009" name="Science">
        <title>Green evolution and dynamic adaptations revealed by genomes of the marine picoeukaryotes Micromonas.</title>
        <authorList>
            <person name="Worden A.Z."/>
            <person name="Lee J.H."/>
            <person name="Mock T."/>
            <person name="Rouze P."/>
            <person name="Simmons M.P."/>
            <person name="Aerts A.L."/>
            <person name="Allen A.E."/>
            <person name="Cuvelier M.L."/>
            <person name="Derelle E."/>
            <person name="Everett M.V."/>
            <person name="Foulon E."/>
            <person name="Grimwood J."/>
            <person name="Gundlach H."/>
            <person name="Henrissat B."/>
            <person name="Napoli C."/>
            <person name="McDonald S.M."/>
            <person name="Parker M.S."/>
            <person name="Rombauts S."/>
            <person name="Salamov A."/>
            <person name="Von Dassow P."/>
            <person name="Badger J.H."/>
            <person name="Coutinho P.M."/>
            <person name="Demir E."/>
            <person name="Dubchak I."/>
            <person name="Gentemann C."/>
            <person name="Eikrem W."/>
            <person name="Gready J.E."/>
            <person name="John U."/>
            <person name="Lanier W."/>
            <person name="Lindquist E.A."/>
            <person name="Lucas S."/>
            <person name="Mayer K.F."/>
            <person name="Moreau H."/>
            <person name="Not F."/>
            <person name="Otillar R."/>
            <person name="Panaud O."/>
            <person name="Pangilinan J."/>
            <person name="Paulsen I."/>
            <person name="Piegu B."/>
            <person name="Poliakov A."/>
            <person name="Robbens S."/>
            <person name="Schmutz J."/>
            <person name="Toulza E."/>
            <person name="Wyss T."/>
            <person name="Zelensky A."/>
            <person name="Zhou K."/>
            <person name="Armbrust E.V."/>
            <person name="Bhattacharya D."/>
            <person name="Goodenough U.W."/>
            <person name="Van de Peer Y."/>
            <person name="Grigoriev I.V."/>
        </authorList>
    </citation>
    <scope>NUCLEOTIDE SEQUENCE [LARGE SCALE GENOMIC DNA]</scope>
    <source>
        <strain evidence="2 3">CCMP1545</strain>
    </source>
</reference>
<dbReference type="Proteomes" id="UP000001876">
    <property type="component" value="Unassembled WGS sequence"/>
</dbReference>
<dbReference type="KEGG" id="mpp:MICPUCDRAFT_50594"/>
<sequence>MLGNAGSQLRVPWKAKKAAHPRDAAAFAGGAPSAGAVGGPLGLGGVTTPMVSDVPTPVAAARRGRLAKPPIAPVRLLLATETEVTATDFTSHTELETEAEGGGGGGGGGGNDTKGLMTHPEMITSLAYRKDAMRRRKLRRRTDGSLGPVKEGEEPGLVAEHDSDRDVKKVVKKAEKAAQKITSSLRSLQQSKTSNAGGGGGDGPGSKTQAVDLGKRGRRSDVATAAAADVAPPAPPAAADRRPASTISQLQERIIALQGTLRGAQMQRRYNTMQSRANASRRRHPAGDIMQLVSSSHLAQQWGLARLSSGDLTRHVRGGGGGGGSNPTTPRDGSPAKSPMKKSPIRAPDADAGAFDVNGDVNGDVDDTIDDDMEDDDEEEEEDVDVVAGAYNPRAIGARGKYATKAKSDDDDDDDDDDDEEEEEEGVNHQDVKQAVSRIQAIVKSQEAREQYLRLRQTTVSMQERLAARGRDAEEENLEVEDDDDE</sequence>
<proteinExistence type="predicted"/>
<name>C1MIJ8_MICPC</name>
<dbReference type="EMBL" id="GG663735">
    <property type="protein sequence ID" value="EEH60931.1"/>
    <property type="molecule type" value="Genomic_DNA"/>
</dbReference>
<gene>
    <name evidence="2" type="ORF">MICPUCDRAFT_50594</name>
</gene>
<feature type="compositionally biased region" description="Acidic residues" evidence="1">
    <location>
        <begin position="473"/>
        <end position="486"/>
    </location>
</feature>
<feature type="compositionally biased region" description="Acidic residues" evidence="1">
    <location>
        <begin position="409"/>
        <end position="425"/>
    </location>
</feature>
<evidence type="ECO:0000256" key="1">
    <source>
        <dbReference type="SAM" id="MobiDB-lite"/>
    </source>
</evidence>
<feature type="compositionally biased region" description="Gly residues" evidence="1">
    <location>
        <begin position="100"/>
        <end position="112"/>
    </location>
</feature>
<feature type="compositionally biased region" description="Basic and acidic residues" evidence="1">
    <location>
        <begin position="159"/>
        <end position="169"/>
    </location>
</feature>
<feature type="region of interest" description="Disordered" evidence="1">
    <location>
        <begin position="92"/>
        <end position="169"/>
    </location>
</feature>
<feature type="region of interest" description="Disordered" evidence="1">
    <location>
        <begin position="466"/>
        <end position="486"/>
    </location>
</feature>
<evidence type="ECO:0000313" key="2">
    <source>
        <dbReference type="EMBL" id="EEH60931.1"/>
    </source>
</evidence>